<evidence type="ECO:0000313" key="8">
    <source>
        <dbReference type="EMBL" id="TDR80233.1"/>
    </source>
</evidence>
<comment type="caution">
    <text evidence="8">The sequence shown here is derived from an EMBL/GenBank/DDBJ whole genome shotgun (WGS) entry which is preliminary data.</text>
</comment>
<dbReference type="InterPro" id="IPR000515">
    <property type="entry name" value="MetI-like"/>
</dbReference>
<dbReference type="OrthoDB" id="9815258at2"/>
<sequence>MSRTQRALSFCLLALLGLAYWLPRAEPVFAVLFPGRDRLIYRQDTFVDLLVAHLWIVGVSSGLAALAGVGVALAVRRAWGRAFRPLLETLLAISQALPPVAVLAVATPLIGFGPLPALIALFLYGLLPIAQGTLAGLDSVPASAREVACGLGMTPAQILRHVELPLASPVILAGIRTSVTINIGTAALASTVGVKTLGLPIIIGLSGFNTPYVVQGALMVGLLALTVDQAFAVLAQPLRRWREPDGQETLSALTL</sequence>
<feature type="transmembrane region" description="Helical" evidence="6">
    <location>
        <begin position="54"/>
        <end position="75"/>
    </location>
</feature>
<evidence type="ECO:0000256" key="6">
    <source>
        <dbReference type="RuleBase" id="RU363032"/>
    </source>
</evidence>
<evidence type="ECO:0000256" key="1">
    <source>
        <dbReference type="ARBA" id="ARBA00004651"/>
    </source>
</evidence>
<comment type="similarity">
    <text evidence="6">Belongs to the binding-protein-dependent transport system permease family.</text>
</comment>
<dbReference type="GO" id="GO:0005886">
    <property type="term" value="C:plasma membrane"/>
    <property type="evidence" value="ECO:0007669"/>
    <property type="project" value="UniProtKB-SubCell"/>
</dbReference>
<dbReference type="CDD" id="cd06261">
    <property type="entry name" value="TM_PBP2"/>
    <property type="match status" value="1"/>
</dbReference>
<dbReference type="PROSITE" id="PS50928">
    <property type="entry name" value="ABC_TM1"/>
    <property type="match status" value="1"/>
</dbReference>
<dbReference type="EMBL" id="SNZP01000005">
    <property type="protein sequence ID" value="TDR80233.1"/>
    <property type="molecule type" value="Genomic_DNA"/>
</dbReference>
<keyword evidence="3 6" id="KW-0812">Transmembrane</keyword>
<keyword evidence="4 6" id="KW-1133">Transmembrane helix</keyword>
<dbReference type="PANTHER" id="PTHR30177:SF32">
    <property type="entry name" value="GLYCINE BETAINE UPTAKE SYSTEM PERMEASE PROTEIN YEHW"/>
    <property type="match status" value="1"/>
</dbReference>
<evidence type="ECO:0000256" key="3">
    <source>
        <dbReference type="ARBA" id="ARBA00022692"/>
    </source>
</evidence>
<evidence type="ECO:0000259" key="7">
    <source>
        <dbReference type="PROSITE" id="PS50928"/>
    </source>
</evidence>
<comment type="subcellular location">
    <subcellularLocation>
        <location evidence="1 6">Cell membrane</location>
        <topology evidence="1 6">Multi-pass membrane protein</topology>
    </subcellularLocation>
</comment>
<dbReference type="Gene3D" id="1.10.3720.10">
    <property type="entry name" value="MetI-like"/>
    <property type="match status" value="1"/>
</dbReference>
<evidence type="ECO:0000313" key="9">
    <source>
        <dbReference type="Proteomes" id="UP000295611"/>
    </source>
</evidence>
<dbReference type="PANTHER" id="PTHR30177">
    <property type="entry name" value="GLYCINE BETAINE/L-PROLINE TRANSPORT SYSTEM PERMEASE PROTEIN PROW"/>
    <property type="match status" value="1"/>
</dbReference>
<feature type="transmembrane region" description="Helical" evidence="6">
    <location>
        <begin position="212"/>
        <end position="234"/>
    </location>
</feature>
<dbReference type="RefSeq" id="WP_133679658.1">
    <property type="nucleotide sequence ID" value="NZ_SNZP01000005.1"/>
</dbReference>
<proteinExistence type="inferred from homology"/>
<gene>
    <name evidence="8" type="ORF">DFP86_10588</name>
</gene>
<evidence type="ECO:0000256" key="4">
    <source>
        <dbReference type="ARBA" id="ARBA00022989"/>
    </source>
</evidence>
<protein>
    <submittedName>
        <fullName evidence="8">Osmoprotectant transport system permease protein</fullName>
    </submittedName>
</protein>
<feature type="transmembrane region" description="Helical" evidence="6">
    <location>
        <begin position="117"/>
        <end position="137"/>
    </location>
</feature>
<dbReference type="Pfam" id="PF00528">
    <property type="entry name" value="BPD_transp_1"/>
    <property type="match status" value="1"/>
</dbReference>
<reference evidence="8 9" key="1">
    <citation type="submission" date="2019-03" db="EMBL/GenBank/DDBJ databases">
        <title>Genomic Encyclopedia of Type Strains, Phase III (KMG-III): the genomes of soil and plant-associated and newly described type strains.</title>
        <authorList>
            <person name="Whitman W."/>
        </authorList>
    </citation>
    <scope>NUCLEOTIDE SEQUENCE [LARGE SCALE GENOMIC DNA]</scope>
    <source>
        <strain evidence="8 9">CECT 8976</strain>
    </source>
</reference>
<feature type="transmembrane region" description="Helical" evidence="6">
    <location>
        <begin position="186"/>
        <end position="206"/>
    </location>
</feature>
<evidence type="ECO:0000256" key="5">
    <source>
        <dbReference type="ARBA" id="ARBA00023136"/>
    </source>
</evidence>
<feature type="domain" description="ABC transmembrane type-1" evidence="7">
    <location>
        <begin position="50"/>
        <end position="231"/>
    </location>
</feature>
<feature type="transmembrane region" description="Helical" evidence="6">
    <location>
        <begin position="87"/>
        <end position="111"/>
    </location>
</feature>
<dbReference type="SUPFAM" id="SSF161098">
    <property type="entry name" value="MetI-like"/>
    <property type="match status" value="1"/>
</dbReference>
<keyword evidence="9" id="KW-1185">Reference proteome</keyword>
<dbReference type="GO" id="GO:0055085">
    <property type="term" value="P:transmembrane transport"/>
    <property type="evidence" value="ECO:0007669"/>
    <property type="project" value="InterPro"/>
</dbReference>
<organism evidence="8 9">
    <name type="scientific">Paludibacterium purpuratum</name>
    <dbReference type="NCBI Taxonomy" id="1144873"/>
    <lineage>
        <taxon>Bacteria</taxon>
        <taxon>Pseudomonadati</taxon>
        <taxon>Pseudomonadota</taxon>
        <taxon>Betaproteobacteria</taxon>
        <taxon>Neisseriales</taxon>
        <taxon>Chromobacteriaceae</taxon>
        <taxon>Paludibacterium</taxon>
    </lineage>
</organism>
<dbReference type="Proteomes" id="UP000295611">
    <property type="component" value="Unassembled WGS sequence"/>
</dbReference>
<keyword evidence="5 6" id="KW-0472">Membrane</keyword>
<dbReference type="InterPro" id="IPR051204">
    <property type="entry name" value="ABC_transp_perm/SBD"/>
</dbReference>
<name>A0A4R7B6Y7_9NEIS</name>
<accession>A0A4R7B6Y7</accession>
<dbReference type="AlphaFoldDB" id="A0A4R7B6Y7"/>
<keyword evidence="2 6" id="KW-0813">Transport</keyword>
<dbReference type="InterPro" id="IPR035906">
    <property type="entry name" value="MetI-like_sf"/>
</dbReference>
<evidence type="ECO:0000256" key="2">
    <source>
        <dbReference type="ARBA" id="ARBA00022448"/>
    </source>
</evidence>